<organism evidence="2 3">
    <name type="scientific">Zizania palustris</name>
    <name type="common">Northern wild rice</name>
    <dbReference type="NCBI Taxonomy" id="103762"/>
    <lineage>
        <taxon>Eukaryota</taxon>
        <taxon>Viridiplantae</taxon>
        <taxon>Streptophyta</taxon>
        <taxon>Embryophyta</taxon>
        <taxon>Tracheophyta</taxon>
        <taxon>Spermatophyta</taxon>
        <taxon>Magnoliopsida</taxon>
        <taxon>Liliopsida</taxon>
        <taxon>Poales</taxon>
        <taxon>Poaceae</taxon>
        <taxon>BOP clade</taxon>
        <taxon>Oryzoideae</taxon>
        <taxon>Oryzeae</taxon>
        <taxon>Zizaniinae</taxon>
        <taxon>Zizania</taxon>
    </lineage>
</organism>
<keyword evidence="3" id="KW-1185">Reference proteome</keyword>
<evidence type="ECO:0000313" key="3">
    <source>
        <dbReference type="Proteomes" id="UP000729402"/>
    </source>
</evidence>
<name>A0A8J5TKS0_ZIZPA</name>
<dbReference type="OrthoDB" id="340431at2759"/>
<reference evidence="2" key="1">
    <citation type="journal article" date="2021" name="bioRxiv">
        <title>Whole Genome Assembly and Annotation of Northern Wild Rice, Zizania palustris L., Supports a Whole Genome Duplication in the Zizania Genus.</title>
        <authorList>
            <person name="Haas M."/>
            <person name="Kono T."/>
            <person name="Macchietto M."/>
            <person name="Millas R."/>
            <person name="McGilp L."/>
            <person name="Shao M."/>
            <person name="Duquette J."/>
            <person name="Hirsch C.N."/>
            <person name="Kimball J."/>
        </authorList>
    </citation>
    <scope>NUCLEOTIDE SEQUENCE</scope>
    <source>
        <tissue evidence="2">Fresh leaf tissue</tissue>
    </source>
</reference>
<dbReference type="AlphaFoldDB" id="A0A8J5TKS0"/>
<proteinExistence type="inferred from homology"/>
<gene>
    <name evidence="2" type="ORF">GUJ93_ZPchr0014g46980</name>
</gene>
<dbReference type="Proteomes" id="UP000729402">
    <property type="component" value="Unassembled WGS sequence"/>
</dbReference>
<accession>A0A8J5TKS0</accession>
<evidence type="ECO:0000313" key="2">
    <source>
        <dbReference type="EMBL" id="KAG8082041.1"/>
    </source>
</evidence>
<reference evidence="2" key="2">
    <citation type="submission" date="2021-02" db="EMBL/GenBank/DDBJ databases">
        <authorList>
            <person name="Kimball J.A."/>
            <person name="Haas M.W."/>
            <person name="Macchietto M."/>
            <person name="Kono T."/>
            <person name="Duquette J."/>
            <person name="Shao M."/>
        </authorList>
    </citation>
    <scope>NUCLEOTIDE SEQUENCE</scope>
    <source>
        <tissue evidence="2">Fresh leaf tissue</tissue>
    </source>
</reference>
<evidence type="ECO:0000256" key="1">
    <source>
        <dbReference type="ARBA" id="ARBA00008821"/>
    </source>
</evidence>
<dbReference type="PANTHER" id="PTHR11119">
    <property type="entry name" value="XANTHINE-URACIL / VITAMIN C PERMEASE FAMILY MEMBER"/>
    <property type="match status" value="1"/>
</dbReference>
<comment type="caution">
    <text evidence="2">The sequence shown here is derived from an EMBL/GenBank/DDBJ whole genome shotgun (WGS) entry which is preliminary data.</text>
</comment>
<sequence length="190" mass="21378">MCWRVRRHGSRKIFCWVQEVSVDDDSQIYGEAVSIQAEMSHEDVSDDDFSSRARNLVDRSFSVVLAGEITDIGPVCLKDLQRILSAIQPSGPNDVEYLALLIHYSFRIYIPHPLQWGPLTFSADHAFSMMAPVMVSMIDPIGAFKVAAKLVNATAATHPPPYFLIKGFEVSLNRRDIWYGADMGMDGRVW</sequence>
<protein>
    <submittedName>
        <fullName evidence="2">Uncharacterized protein</fullName>
    </submittedName>
</protein>
<dbReference type="EMBL" id="JAAALK010000086">
    <property type="protein sequence ID" value="KAG8082041.1"/>
    <property type="molecule type" value="Genomic_DNA"/>
</dbReference>
<comment type="similarity">
    <text evidence="1">Belongs to the nucleobase:cation symporter-2 (NCS2) (TC 2.A.40) family.</text>
</comment>